<sequence>MITDKEAEEEPILPRTEAKEIRRIQAEGQASLTEGAAPISKGVGKREEEGRSMELRRFCWLLFSLLPPLSVLWLLLSILGVIRRRRQM</sequence>
<name>A0ABQ5MC11_9FIRM</name>
<comment type="caution">
    <text evidence="2">The sequence shown here is derived from an EMBL/GenBank/DDBJ whole genome shotgun (WGS) entry which is preliminary data.</text>
</comment>
<accession>A0ABQ5MC11</accession>
<proteinExistence type="predicted"/>
<organism evidence="2 3">
    <name type="scientific">Lacrimispora amygdalina</name>
    <dbReference type="NCBI Taxonomy" id="253257"/>
    <lineage>
        <taxon>Bacteria</taxon>
        <taxon>Bacillati</taxon>
        <taxon>Bacillota</taxon>
        <taxon>Clostridia</taxon>
        <taxon>Lachnospirales</taxon>
        <taxon>Lachnospiraceae</taxon>
        <taxon>Lacrimispora</taxon>
    </lineage>
</organism>
<reference evidence="2 3" key="1">
    <citation type="journal article" date="2024" name="Int. J. Syst. Evol. Microbiol.">
        <title>Lacrimispora brassicae sp. nov. isolated from fermented cabbage, and proposal of Clostridium indicum Gundawar et al. 2019 and Clostridium methoxybenzovorans Mechichi et al. 1999 as heterotypic synonyms of Lacrimispora amygdalina (Parshina et al. 2003) Haas and Blanchard 2020 and Lacrimispora indolis (McClung and McCoy 1957) Haas and Blanchard 2020, respectively.</title>
        <authorList>
            <person name="Kobayashi H."/>
            <person name="Tanizawa Y."/>
            <person name="Sakamoto M."/>
            <person name="Ohkuma M."/>
            <person name="Tohno M."/>
        </authorList>
    </citation>
    <scope>NUCLEOTIDE SEQUENCE [LARGE SCALE GENOMIC DNA]</scope>
    <source>
        <strain evidence="2 3">DSM 12857</strain>
    </source>
</reference>
<feature type="transmembrane region" description="Helical" evidence="1">
    <location>
        <begin position="60"/>
        <end position="82"/>
    </location>
</feature>
<keyword evidence="1" id="KW-0472">Membrane</keyword>
<keyword evidence="1" id="KW-0812">Transmembrane</keyword>
<evidence type="ECO:0000313" key="2">
    <source>
        <dbReference type="EMBL" id="GLB32387.1"/>
    </source>
</evidence>
<protein>
    <submittedName>
        <fullName evidence="2">Uncharacterized protein</fullName>
    </submittedName>
</protein>
<keyword evidence="1" id="KW-1133">Transmembrane helix</keyword>
<dbReference type="Proteomes" id="UP001419084">
    <property type="component" value="Unassembled WGS sequence"/>
</dbReference>
<gene>
    <name evidence="2" type="ORF">LAD12857_43100</name>
</gene>
<keyword evidence="3" id="KW-1185">Reference proteome</keyword>
<evidence type="ECO:0000256" key="1">
    <source>
        <dbReference type="SAM" id="Phobius"/>
    </source>
</evidence>
<evidence type="ECO:0000313" key="3">
    <source>
        <dbReference type="Proteomes" id="UP001419084"/>
    </source>
</evidence>
<dbReference type="EMBL" id="BRPJ01000092">
    <property type="protein sequence ID" value="GLB32387.1"/>
    <property type="molecule type" value="Genomic_DNA"/>
</dbReference>